<reference evidence="8" key="1">
    <citation type="journal article" date="2013" name="PLoS Genet.">
        <title>The genome of Spraguea lophii and the basis of host-microsporidian interactions.</title>
        <authorList>
            <person name="Campbell S.E."/>
            <person name="Williams T.A."/>
            <person name="Yousuf A."/>
            <person name="Soanes D.M."/>
            <person name="Paszkiewicz K.H."/>
            <person name="Williams B.A.P."/>
        </authorList>
    </citation>
    <scope>NUCLEOTIDE SEQUENCE [LARGE SCALE GENOMIC DNA]</scope>
    <source>
        <strain evidence="8">42_110</strain>
    </source>
</reference>
<comment type="subcellular location">
    <subcellularLocation>
        <location evidence="1">Nucleus</location>
    </subcellularLocation>
</comment>
<keyword evidence="7" id="KW-0540">Nuclease</keyword>
<evidence type="ECO:0000313" key="8">
    <source>
        <dbReference type="Proteomes" id="UP000014978"/>
    </source>
</evidence>
<comment type="caution">
    <text evidence="7">The sequence shown here is derived from an EMBL/GenBank/DDBJ whole genome shotgun (WGS) entry which is preliminary data.</text>
</comment>
<name>S7XR15_SPRLO</name>
<keyword evidence="7" id="KW-0269">Exonuclease</keyword>
<dbReference type="HOGENOM" id="CLU_009673_3_2_1"/>
<gene>
    <name evidence="7" type="ORF">SLOPH_2635</name>
</gene>
<accession>S7XR15</accession>
<dbReference type="EMBL" id="ATCN01000815">
    <property type="protein sequence ID" value="EPR78398.1"/>
    <property type="molecule type" value="Genomic_DNA"/>
</dbReference>
<dbReference type="CDD" id="cd16291">
    <property type="entry name" value="INTS11-like_MBL-fold"/>
    <property type="match status" value="1"/>
</dbReference>
<evidence type="ECO:0000256" key="3">
    <source>
        <dbReference type="ARBA" id="ARBA00022801"/>
    </source>
</evidence>
<dbReference type="SUPFAM" id="SSF56281">
    <property type="entry name" value="Metallo-hydrolase/oxidoreductase"/>
    <property type="match status" value="1"/>
</dbReference>
<evidence type="ECO:0000256" key="2">
    <source>
        <dbReference type="ARBA" id="ARBA00007093"/>
    </source>
</evidence>
<dbReference type="InterPro" id="IPR041897">
    <property type="entry name" value="INTS11-like_MBL-fold"/>
</dbReference>
<dbReference type="SMART" id="SM00849">
    <property type="entry name" value="Lactamase_B"/>
    <property type="match status" value="1"/>
</dbReference>
<sequence>MKILPLGAGQEVGRSCIIITIKNKTIMLDCGVHIGYQDIRKYPDFSFLSSTGDLNKIIDCVIISHFHLDHCGALVYLTEICGYNGPVFMTPPTKAVIPLLLEDYNKVMGDDTFTSQDIKNSIKKIREINIGETITYDGIEMTPYYAGHVLGAAMFYIKVDDETLVYTGDFNMTADKHLGSARIDCLKPDVLITECTYGSTVRDCRKIKEMEFLNSVHDCVERGGKVLIPTSAFGKAQELSYMVDAYWSRMKINVPIFSAAGLVEKATNIYKMYKSYTSEFIQNKLDNPFEYKNIQVLKSNFISDEGPVVLFSSPGVVHAGMTFSIFKKWCNDPKNMVIIPGYCVKGTVSERIANGAKQIRVGKDILNINLEVKNLGFSAHSDSVGIYKLIEQCQPKNIVLVHGEVSRMKIFKKKLSKVYKANVYYPKNTEAITINSSKSLKVLVEDKYLKYFDSDYEHDFIIEVNKNTKKIKRIEELIIFNKD</sequence>
<dbReference type="Gene3D" id="3.60.15.10">
    <property type="entry name" value="Ribonuclease Z/Hydroxyacylglutathione hydrolase-like"/>
    <property type="match status" value="1"/>
</dbReference>
<dbReference type="InterPro" id="IPR011108">
    <property type="entry name" value="RMMBL"/>
</dbReference>
<dbReference type="InParanoid" id="S7XR15"/>
<keyword evidence="8" id="KW-1185">Reference proteome</keyword>
<dbReference type="InterPro" id="IPR001279">
    <property type="entry name" value="Metallo-B-lactamas"/>
</dbReference>
<dbReference type="InterPro" id="IPR050698">
    <property type="entry name" value="MBL"/>
</dbReference>
<dbReference type="SMART" id="SM01027">
    <property type="entry name" value="Beta-Casp"/>
    <property type="match status" value="1"/>
</dbReference>
<feature type="domain" description="Beta-Casp" evidence="6">
    <location>
        <begin position="236"/>
        <end position="352"/>
    </location>
</feature>
<dbReference type="AlphaFoldDB" id="S7XR15"/>
<proteinExistence type="inferred from homology"/>
<organism evidence="7 8">
    <name type="scientific">Spraguea lophii (strain 42_110)</name>
    <name type="common">Microsporidian parasite</name>
    <dbReference type="NCBI Taxonomy" id="1358809"/>
    <lineage>
        <taxon>Eukaryota</taxon>
        <taxon>Fungi</taxon>
        <taxon>Fungi incertae sedis</taxon>
        <taxon>Microsporidia</taxon>
        <taxon>Spragueidae</taxon>
        <taxon>Spraguea</taxon>
    </lineage>
</organism>
<evidence type="ECO:0000256" key="1">
    <source>
        <dbReference type="ARBA" id="ARBA00004123"/>
    </source>
</evidence>
<dbReference type="GO" id="GO:0004527">
    <property type="term" value="F:exonuclease activity"/>
    <property type="evidence" value="ECO:0007669"/>
    <property type="project" value="UniProtKB-KW"/>
</dbReference>
<dbReference type="Gene3D" id="3.40.50.10890">
    <property type="match status" value="1"/>
</dbReference>
<protein>
    <submittedName>
        <fullName evidence="7">YSH1, RNA processing exonuclease</fullName>
    </submittedName>
</protein>
<dbReference type="PANTHER" id="PTHR11203">
    <property type="entry name" value="CLEAVAGE AND POLYADENYLATION SPECIFICITY FACTOR FAMILY MEMBER"/>
    <property type="match status" value="1"/>
</dbReference>
<dbReference type="FunFam" id="3.60.15.10:FF:000028">
    <property type="entry name" value="Integrator complex subunit 11 isoform X3"/>
    <property type="match status" value="1"/>
</dbReference>
<dbReference type="InterPro" id="IPR036866">
    <property type="entry name" value="RibonucZ/Hydroxyglut_hydro"/>
</dbReference>
<dbReference type="OMA" id="YLDGMIW"/>
<evidence type="ECO:0000313" key="7">
    <source>
        <dbReference type="EMBL" id="EPR78398.1"/>
    </source>
</evidence>
<comment type="similarity">
    <text evidence="2">Belongs to the metallo-beta-lactamase superfamily. RNA-metabolizing metallo-beta-lactamase-like family. INTS11 subfamily.</text>
</comment>
<dbReference type="Pfam" id="PF10996">
    <property type="entry name" value="Beta-Casp"/>
    <property type="match status" value="1"/>
</dbReference>
<dbReference type="Proteomes" id="UP000014978">
    <property type="component" value="Unassembled WGS sequence"/>
</dbReference>
<keyword evidence="4" id="KW-0539">Nucleus</keyword>
<dbReference type="OrthoDB" id="10249535at2759"/>
<keyword evidence="3" id="KW-0378">Hydrolase</keyword>
<evidence type="ECO:0000259" key="6">
    <source>
        <dbReference type="SMART" id="SM01027"/>
    </source>
</evidence>
<dbReference type="Pfam" id="PF07521">
    <property type="entry name" value="RMMBL"/>
    <property type="match status" value="1"/>
</dbReference>
<dbReference type="InterPro" id="IPR022712">
    <property type="entry name" value="Beta_Casp"/>
</dbReference>
<dbReference type="GO" id="GO:0005634">
    <property type="term" value="C:nucleus"/>
    <property type="evidence" value="ECO:0007669"/>
    <property type="project" value="UniProtKB-SubCell"/>
</dbReference>
<dbReference type="STRING" id="1358809.S7XR15"/>
<dbReference type="VEuPathDB" id="MicrosporidiaDB:SLOPH_2635"/>
<feature type="domain" description="Metallo-beta-lactamase" evidence="5">
    <location>
        <begin position="13"/>
        <end position="216"/>
    </location>
</feature>
<evidence type="ECO:0000256" key="4">
    <source>
        <dbReference type="ARBA" id="ARBA00023242"/>
    </source>
</evidence>
<dbReference type="GO" id="GO:0016180">
    <property type="term" value="P:snRNA processing"/>
    <property type="evidence" value="ECO:0007669"/>
    <property type="project" value="TreeGrafter"/>
</dbReference>
<dbReference type="PANTHER" id="PTHR11203:SF37">
    <property type="entry name" value="INTEGRATOR COMPLEX SUBUNIT 11"/>
    <property type="match status" value="1"/>
</dbReference>
<dbReference type="GO" id="GO:0004521">
    <property type="term" value="F:RNA endonuclease activity"/>
    <property type="evidence" value="ECO:0007669"/>
    <property type="project" value="TreeGrafter"/>
</dbReference>
<evidence type="ECO:0000259" key="5">
    <source>
        <dbReference type="SMART" id="SM00849"/>
    </source>
</evidence>
<dbReference type="Pfam" id="PF16661">
    <property type="entry name" value="Lactamase_B_6"/>
    <property type="match status" value="1"/>
</dbReference>